<dbReference type="InterPro" id="IPR027417">
    <property type="entry name" value="P-loop_NTPase"/>
</dbReference>
<dbReference type="Gene3D" id="3.40.50.300">
    <property type="entry name" value="P-loop containing nucleotide triphosphate hydrolases"/>
    <property type="match status" value="1"/>
</dbReference>
<dbReference type="CDD" id="cd00268">
    <property type="entry name" value="DEADc"/>
    <property type="match status" value="1"/>
</dbReference>
<keyword evidence="9" id="KW-0539">Nucleus</keyword>
<proteinExistence type="inferred from homology"/>
<dbReference type="RefSeq" id="XP_037878398.1">
    <property type="nucleotide sequence ID" value="XM_038022544.1"/>
</dbReference>
<dbReference type="PROSITE" id="PS00039">
    <property type="entry name" value="DEAD_ATP_HELICASE"/>
    <property type="match status" value="1"/>
</dbReference>
<evidence type="ECO:0000256" key="11">
    <source>
        <dbReference type="RuleBase" id="RU000492"/>
    </source>
</evidence>
<comment type="function">
    <text evidence="10">ATP-dependent RNA helicase required for 60S ribosomal subunit synthesis. Involved in efficient pre-rRNA processing, predominantly at site A3, which is necessary for the normal formation of 25S and 5.8S rRNAs.</text>
</comment>
<keyword evidence="15" id="KW-1185">Reference proteome</keyword>
<evidence type="ECO:0000256" key="9">
    <source>
        <dbReference type="ARBA" id="ARBA00023242"/>
    </source>
</evidence>
<evidence type="ECO:0000256" key="8">
    <source>
        <dbReference type="ARBA" id="ARBA00022840"/>
    </source>
</evidence>
<feature type="domain" description="Helicase ATP-binding" evidence="13">
    <location>
        <begin position="139"/>
        <end position="339"/>
    </location>
</feature>
<feature type="compositionally biased region" description="Basic and acidic residues" evidence="12">
    <location>
        <begin position="440"/>
        <end position="449"/>
    </location>
</feature>
<evidence type="ECO:0000313" key="15">
    <source>
        <dbReference type="Proteomes" id="UP000030744"/>
    </source>
</evidence>
<keyword evidence="7 11" id="KW-0347">Helicase</keyword>
<dbReference type="GO" id="GO:0016787">
    <property type="term" value="F:hydrolase activity"/>
    <property type="evidence" value="ECO:0007669"/>
    <property type="project" value="UniProtKB-KW"/>
</dbReference>
<dbReference type="VEuPathDB" id="ToxoDB:EMH_0033350"/>
<evidence type="ECO:0000256" key="4">
    <source>
        <dbReference type="ARBA" id="ARBA00022552"/>
    </source>
</evidence>
<dbReference type="GO" id="GO:0004386">
    <property type="term" value="F:helicase activity"/>
    <property type="evidence" value="ECO:0007669"/>
    <property type="project" value="UniProtKB-KW"/>
</dbReference>
<evidence type="ECO:0000256" key="7">
    <source>
        <dbReference type="ARBA" id="ARBA00022806"/>
    </source>
</evidence>
<comment type="similarity">
    <text evidence="2">Belongs to the DEAD box helicase family. DDX5/DBP2 subfamily.</text>
</comment>
<dbReference type="GO" id="GO:0005524">
    <property type="term" value="F:ATP binding"/>
    <property type="evidence" value="ECO:0007669"/>
    <property type="project" value="UniProtKB-KW"/>
</dbReference>
<name>U6KDS6_9EIME</name>
<evidence type="ECO:0000256" key="10">
    <source>
        <dbReference type="ARBA" id="ARBA00037449"/>
    </source>
</evidence>
<keyword evidence="5 11" id="KW-0547">Nucleotide-binding</keyword>
<sequence length="449" mass="49657">MPKKQLLYVFKCVERSYSSGKLQAEAARGKRKAQTQTNSAGTDDEDEGRCRSLPVVHHDEIIYPPYTADIYKEHPDVTALTLEAVAKVRDSLQLHTTGKQAPRPIASFIHLKDSVPKGLWTALQRRDYRLPTAVQAAAIPALLKGRDCLAVAQTGSGKTAAYLIPVLTRVVSLKEKDQWTTCQASFKDPSKQSPAKEQRAGPSAIIICPTRELAVQVDGEIHSFSRGGAELDVSRLLMAGGFDKTEQFRALRRGPDVVVCNPGRMIDVCSLKGLGGIFHKVVMAVVDEADKMVQMGFESQLRDVLSSLRPDRVTCMFSATMPRKCEALANKFLRNPIRIVVGEGGQAAQTVHQRVQILEGEQAKFDWLSKNLLGLLALSQQPEKQQQQCGPRPPPTTVAEAAAAGGVVFCNSQQRVEDLAFLQHRAQQQQRPPQRQPRTPRREQQLRVF</sequence>
<dbReference type="AlphaFoldDB" id="U6KDS6"/>
<evidence type="ECO:0000256" key="5">
    <source>
        <dbReference type="ARBA" id="ARBA00022741"/>
    </source>
</evidence>
<comment type="subcellular location">
    <subcellularLocation>
        <location evidence="1">Nucleus</location>
        <location evidence="1">Nucleolus</location>
    </subcellularLocation>
</comment>
<dbReference type="PROSITE" id="PS51192">
    <property type="entry name" value="HELICASE_ATP_BIND_1"/>
    <property type="match status" value="1"/>
</dbReference>
<evidence type="ECO:0000256" key="3">
    <source>
        <dbReference type="ARBA" id="ARBA00022517"/>
    </source>
</evidence>
<dbReference type="SUPFAM" id="SSF52540">
    <property type="entry name" value="P-loop containing nucleoside triphosphate hydrolases"/>
    <property type="match status" value="1"/>
</dbReference>
<evidence type="ECO:0000256" key="6">
    <source>
        <dbReference type="ARBA" id="ARBA00022801"/>
    </source>
</evidence>
<reference evidence="14" key="2">
    <citation type="submission" date="2013-10" db="EMBL/GenBank/DDBJ databases">
        <authorList>
            <person name="Aslett M."/>
        </authorList>
    </citation>
    <scope>NUCLEOTIDE SEQUENCE [LARGE SCALE GENOMIC DNA]</scope>
    <source>
        <strain evidence="14">Houghton</strain>
    </source>
</reference>
<keyword evidence="6 11" id="KW-0378">Hydrolase</keyword>
<feature type="region of interest" description="Disordered" evidence="12">
    <location>
        <begin position="23"/>
        <end position="49"/>
    </location>
</feature>
<evidence type="ECO:0000313" key="14">
    <source>
        <dbReference type="EMBL" id="CDJ36109.1"/>
    </source>
</evidence>
<dbReference type="InterPro" id="IPR011545">
    <property type="entry name" value="DEAD/DEAH_box_helicase_dom"/>
</dbReference>
<keyword evidence="4" id="KW-0698">rRNA processing</keyword>
<gene>
    <name evidence="14" type="ORF">EMH_0033350</name>
</gene>
<keyword evidence="8 11" id="KW-0067">ATP-binding</keyword>
<organism evidence="14 15">
    <name type="scientific">Eimeria mitis</name>
    <dbReference type="NCBI Taxonomy" id="44415"/>
    <lineage>
        <taxon>Eukaryota</taxon>
        <taxon>Sar</taxon>
        <taxon>Alveolata</taxon>
        <taxon>Apicomplexa</taxon>
        <taxon>Conoidasida</taxon>
        <taxon>Coccidia</taxon>
        <taxon>Eucoccidiorida</taxon>
        <taxon>Eimeriorina</taxon>
        <taxon>Eimeriidae</taxon>
        <taxon>Eimeria</taxon>
    </lineage>
</organism>
<feature type="compositionally biased region" description="Low complexity" evidence="12">
    <location>
        <begin position="424"/>
        <end position="437"/>
    </location>
</feature>
<protein>
    <recommendedName>
        <fullName evidence="13">Helicase ATP-binding domain-containing protein</fullName>
    </recommendedName>
</protein>
<dbReference type="PANTHER" id="PTHR47958">
    <property type="entry name" value="ATP-DEPENDENT RNA HELICASE DBP3"/>
    <property type="match status" value="1"/>
</dbReference>
<dbReference type="GO" id="GO:0003676">
    <property type="term" value="F:nucleic acid binding"/>
    <property type="evidence" value="ECO:0007669"/>
    <property type="project" value="InterPro"/>
</dbReference>
<dbReference type="InterPro" id="IPR044742">
    <property type="entry name" value="DEAD/DEAH_RhlB"/>
</dbReference>
<feature type="region of interest" description="Disordered" evidence="12">
    <location>
        <begin position="424"/>
        <end position="449"/>
    </location>
</feature>
<reference evidence="14" key="1">
    <citation type="submission" date="2013-10" db="EMBL/GenBank/DDBJ databases">
        <title>Genomic analysis of the causative agents of coccidiosis in chickens.</title>
        <authorList>
            <person name="Reid A.J."/>
            <person name="Blake D."/>
            <person name="Billington K."/>
            <person name="Browne H."/>
            <person name="Dunn M."/>
            <person name="Hung S."/>
            <person name="Kawahara F."/>
            <person name="Miranda-Saavedra D."/>
            <person name="Mourier T."/>
            <person name="Nagra H."/>
            <person name="Otto T.D."/>
            <person name="Rawlings N."/>
            <person name="Sanchez A."/>
            <person name="Sanders M."/>
            <person name="Subramaniam C."/>
            <person name="Tay Y."/>
            <person name="Dear P."/>
            <person name="Doerig C."/>
            <person name="Gruber A."/>
            <person name="Parkinson J."/>
            <person name="Shirley M."/>
            <person name="Wan K.L."/>
            <person name="Berriman M."/>
            <person name="Tomley F."/>
            <person name="Pain A."/>
        </authorList>
    </citation>
    <scope>NUCLEOTIDE SEQUENCE [LARGE SCALE GENOMIC DNA]</scope>
    <source>
        <strain evidence="14">Houghton</strain>
    </source>
</reference>
<dbReference type="EMBL" id="HG735560">
    <property type="protein sequence ID" value="CDJ36109.1"/>
    <property type="molecule type" value="Genomic_DNA"/>
</dbReference>
<dbReference type="InterPro" id="IPR000629">
    <property type="entry name" value="RNA-helicase_DEAD-box_CS"/>
</dbReference>
<keyword evidence="3" id="KW-0690">Ribosome biogenesis</keyword>
<evidence type="ECO:0000256" key="2">
    <source>
        <dbReference type="ARBA" id="ARBA00009334"/>
    </source>
</evidence>
<dbReference type="GeneID" id="60403953"/>
<dbReference type="Proteomes" id="UP000030744">
    <property type="component" value="Unassembled WGS sequence"/>
</dbReference>
<dbReference type="Pfam" id="PF00270">
    <property type="entry name" value="DEAD"/>
    <property type="match status" value="1"/>
</dbReference>
<evidence type="ECO:0000256" key="12">
    <source>
        <dbReference type="SAM" id="MobiDB-lite"/>
    </source>
</evidence>
<dbReference type="SMART" id="SM00487">
    <property type="entry name" value="DEXDc"/>
    <property type="match status" value="1"/>
</dbReference>
<evidence type="ECO:0000259" key="13">
    <source>
        <dbReference type="PROSITE" id="PS51192"/>
    </source>
</evidence>
<evidence type="ECO:0000256" key="1">
    <source>
        <dbReference type="ARBA" id="ARBA00004604"/>
    </source>
</evidence>
<dbReference type="OrthoDB" id="196131at2759"/>
<dbReference type="InterPro" id="IPR014001">
    <property type="entry name" value="Helicase_ATP-bd"/>
</dbReference>
<accession>U6KDS6</accession>